<dbReference type="Proteomes" id="UP000663828">
    <property type="component" value="Unassembled WGS sequence"/>
</dbReference>
<feature type="non-terminal residue" evidence="1">
    <location>
        <position position="1"/>
    </location>
</feature>
<sequence length="126" mass="14247">EISFPIMKGEDLQKVVALKYQNGDYPTKVFRDLNGVISLATIKRWYKMIDETGSINLSLPPGGPRTARAYAAIKKIKKKLQKNKVSTRTLAIDLGISHESVRTILREDLGCRPYKHLIEPALTEEH</sequence>
<evidence type="ECO:0000313" key="2">
    <source>
        <dbReference type="Proteomes" id="UP000663828"/>
    </source>
</evidence>
<accession>A0A816HMZ7</accession>
<keyword evidence="2" id="KW-1185">Reference proteome</keyword>
<comment type="caution">
    <text evidence="1">The sequence shown here is derived from an EMBL/GenBank/DDBJ whole genome shotgun (WGS) entry which is preliminary data.</text>
</comment>
<gene>
    <name evidence="1" type="ORF">XAT740_LOCUS62916</name>
</gene>
<name>A0A816HMZ7_ADIRI</name>
<dbReference type="AlphaFoldDB" id="A0A816HMZ7"/>
<dbReference type="EMBL" id="CAJNOR010018442">
    <property type="protein sequence ID" value="CAF1688574.1"/>
    <property type="molecule type" value="Genomic_DNA"/>
</dbReference>
<organism evidence="1 2">
    <name type="scientific">Adineta ricciae</name>
    <name type="common">Rotifer</name>
    <dbReference type="NCBI Taxonomy" id="249248"/>
    <lineage>
        <taxon>Eukaryota</taxon>
        <taxon>Metazoa</taxon>
        <taxon>Spiralia</taxon>
        <taxon>Gnathifera</taxon>
        <taxon>Rotifera</taxon>
        <taxon>Eurotatoria</taxon>
        <taxon>Bdelloidea</taxon>
        <taxon>Adinetida</taxon>
        <taxon>Adinetidae</taxon>
        <taxon>Adineta</taxon>
    </lineage>
</organism>
<proteinExistence type="predicted"/>
<evidence type="ECO:0000313" key="1">
    <source>
        <dbReference type="EMBL" id="CAF1688574.1"/>
    </source>
</evidence>
<reference evidence="1" key="1">
    <citation type="submission" date="2021-02" db="EMBL/GenBank/DDBJ databases">
        <authorList>
            <person name="Nowell W R."/>
        </authorList>
    </citation>
    <scope>NUCLEOTIDE SEQUENCE</scope>
</reference>
<protein>
    <submittedName>
        <fullName evidence="1">Uncharacterized protein</fullName>
    </submittedName>
</protein>